<sequence>MGHRLSKIVTRTGDAGTSGLADGERLPKTHPRFQAMGDVDELNALLGVLLAHHIAERFAAPLRPVQHQLFNLGGELAMPGQALIREDHVAALEQALEPLNADLPPLKEFVLPTGPLPVVTTHHARAVCRRAERAVWAVMEEDDDASRLPAVYLNRLSDLLFVIARQLARAANPQEQTWQI</sequence>
<dbReference type="GO" id="GO:0008817">
    <property type="term" value="F:corrinoid adenosyltransferase activity"/>
    <property type="evidence" value="ECO:0007669"/>
    <property type="project" value="UniProtKB-UniRule"/>
</dbReference>
<proteinExistence type="inferred from homology"/>
<evidence type="ECO:0000256" key="5">
    <source>
        <dbReference type="SAM" id="MobiDB-lite"/>
    </source>
</evidence>
<keyword evidence="8" id="KW-1185">Reference proteome</keyword>
<dbReference type="OrthoDB" id="9778896at2"/>
<dbReference type="Gene3D" id="1.20.1200.10">
    <property type="entry name" value="Cobalamin adenosyltransferase-like"/>
    <property type="match status" value="1"/>
</dbReference>
<evidence type="ECO:0000256" key="1">
    <source>
        <dbReference type="ARBA" id="ARBA00022679"/>
    </source>
</evidence>
<comment type="similarity">
    <text evidence="4">Belongs to the Cob(I)alamin adenosyltransferase family.</text>
</comment>
<evidence type="ECO:0000259" key="6">
    <source>
        <dbReference type="Pfam" id="PF01923"/>
    </source>
</evidence>
<organism evidence="7 8">
    <name type="scientific">Abyssibacter profundi</name>
    <dbReference type="NCBI Taxonomy" id="2182787"/>
    <lineage>
        <taxon>Bacteria</taxon>
        <taxon>Pseudomonadati</taxon>
        <taxon>Pseudomonadota</taxon>
        <taxon>Gammaproteobacteria</taxon>
        <taxon>Chromatiales</taxon>
        <taxon>Oceanococcaceae</taxon>
        <taxon>Abyssibacter</taxon>
    </lineage>
</organism>
<gene>
    <name evidence="7" type="ORF">DEH80_09180</name>
</gene>
<dbReference type="GO" id="GO:0009236">
    <property type="term" value="P:cobalamin biosynthetic process"/>
    <property type="evidence" value="ECO:0007669"/>
    <property type="project" value="UniProtKB-UniRule"/>
</dbReference>
<dbReference type="AlphaFoldDB" id="A0A363UKQ0"/>
<dbReference type="Proteomes" id="UP000251800">
    <property type="component" value="Unassembled WGS sequence"/>
</dbReference>
<feature type="region of interest" description="Disordered" evidence="5">
    <location>
        <begin position="1"/>
        <end position="27"/>
    </location>
</feature>
<dbReference type="InterPro" id="IPR016030">
    <property type="entry name" value="CblAdoTrfase-like"/>
</dbReference>
<dbReference type="PANTHER" id="PTHR12213">
    <property type="entry name" value="CORRINOID ADENOSYLTRANSFERASE"/>
    <property type="match status" value="1"/>
</dbReference>
<dbReference type="GO" id="GO:0005524">
    <property type="term" value="F:ATP binding"/>
    <property type="evidence" value="ECO:0007669"/>
    <property type="project" value="UniProtKB-UniRule"/>
</dbReference>
<keyword evidence="3 4" id="KW-0067">ATP-binding</keyword>
<dbReference type="EC" id="2.5.1.17" evidence="4"/>
<dbReference type="InterPro" id="IPR036451">
    <property type="entry name" value="CblAdoTrfase-like_sf"/>
</dbReference>
<evidence type="ECO:0000313" key="7">
    <source>
        <dbReference type="EMBL" id="PWN55983.1"/>
    </source>
</evidence>
<dbReference type="UniPathway" id="UPA00148">
    <property type="reaction ID" value="UER00233"/>
</dbReference>
<accession>A0A363UKQ0</accession>
<protein>
    <recommendedName>
        <fullName evidence="4">Corrinoid adenosyltransferase</fullName>
        <ecNumber evidence="4">2.5.1.17</ecNumber>
    </recommendedName>
    <alternativeName>
        <fullName evidence="4">Cob(II)alamin adenosyltransferase</fullName>
    </alternativeName>
    <alternativeName>
        <fullName evidence="4">Cob(II)yrinic acid a,c-diamide adenosyltransferase</fullName>
    </alternativeName>
    <alternativeName>
        <fullName evidence="4">Cobinamide/cobalamin adenosyltransferase</fullName>
    </alternativeName>
</protein>
<dbReference type="SUPFAM" id="SSF89028">
    <property type="entry name" value="Cobalamin adenosyltransferase-like"/>
    <property type="match status" value="1"/>
</dbReference>
<comment type="catalytic activity">
    <reaction evidence="4">
        <text>2 cob(II)yrinate a,c diamide + reduced [electron-transfer flavoprotein] + 2 ATP = 2 adenosylcob(III)yrinate a,c-diamide + 2 triphosphate + oxidized [electron-transfer flavoprotein] + 3 H(+)</text>
        <dbReference type="Rhea" id="RHEA:11528"/>
        <dbReference type="Rhea" id="RHEA-COMP:10685"/>
        <dbReference type="Rhea" id="RHEA-COMP:10686"/>
        <dbReference type="ChEBI" id="CHEBI:15378"/>
        <dbReference type="ChEBI" id="CHEBI:18036"/>
        <dbReference type="ChEBI" id="CHEBI:30616"/>
        <dbReference type="ChEBI" id="CHEBI:57692"/>
        <dbReference type="ChEBI" id="CHEBI:58307"/>
        <dbReference type="ChEBI" id="CHEBI:58503"/>
        <dbReference type="ChEBI" id="CHEBI:58537"/>
        <dbReference type="EC" id="2.5.1.17"/>
    </reaction>
</comment>
<keyword evidence="2 4" id="KW-0547">Nucleotide-binding</keyword>
<dbReference type="RefSeq" id="WP_109720198.1">
    <property type="nucleotide sequence ID" value="NZ_QEQK01000007.1"/>
</dbReference>
<name>A0A363UKQ0_9GAMM</name>
<comment type="pathway">
    <text evidence="4">Cofactor biosynthesis; adenosylcobalamin biosynthesis; adenosylcobalamin from cob(II)yrinate a,c-diamide: step 2/7.</text>
</comment>
<comment type="caution">
    <text evidence="7">The sequence shown here is derived from an EMBL/GenBank/DDBJ whole genome shotgun (WGS) entry which is preliminary data.</text>
</comment>
<dbReference type="PANTHER" id="PTHR12213:SF0">
    <property type="entry name" value="CORRINOID ADENOSYLTRANSFERASE MMAB"/>
    <property type="match status" value="1"/>
</dbReference>
<dbReference type="NCBIfam" id="TIGR00636">
    <property type="entry name" value="PduO_Nterm"/>
    <property type="match status" value="1"/>
</dbReference>
<dbReference type="Pfam" id="PF01923">
    <property type="entry name" value="Cob_adeno_trans"/>
    <property type="match status" value="1"/>
</dbReference>
<evidence type="ECO:0000256" key="3">
    <source>
        <dbReference type="ARBA" id="ARBA00022840"/>
    </source>
</evidence>
<keyword evidence="1 4" id="KW-0808">Transferase</keyword>
<dbReference type="EMBL" id="QEQK01000007">
    <property type="protein sequence ID" value="PWN55983.1"/>
    <property type="molecule type" value="Genomic_DNA"/>
</dbReference>
<evidence type="ECO:0000256" key="4">
    <source>
        <dbReference type="RuleBase" id="RU366026"/>
    </source>
</evidence>
<reference evidence="7 8" key="1">
    <citation type="submission" date="2018-05" db="EMBL/GenBank/DDBJ databases">
        <title>Abyssibacter profundi OUC007T gen. nov., sp. nov, a marine bacterium isolated from seawater of the Mariana Trench.</title>
        <authorList>
            <person name="Zhou S."/>
        </authorList>
    </citation>
    <scope>NUCLEOTIDE SEQUENCE [LARGE SCALE GENOMIC DNA]</scope>
    <source>
        <strain evidence="7 8">OUC007</strain>
    </source>
</reference>
<dbReference type="InterPro" id="IPR029499">
    <property type="entry name" value="PduO-typ"/>
</dbReference>
<feature type="domain" description="Cobalamin adenosyltransferase-like" evidence="6">
    <location>
        <begin position="8"/>
        <end position="166"/>
    </location>
</feature>
<evidence type="ECO:0000313" key="8">
    <source>
        <dbReference type="Proteomes" id="UP000251800"/>
    </source>
</evidence>
<keyword evidence="4" id="KW-0169">Cobalamin biosynthesis</keyword>
<comment type="catalytic activity">
    <reaction evidence="4">
        <text>2 cob(II)alamin + reduced [electron-transfer flavoprotein] + 2 ATP = 2 adenosylcob(III)alamin + 2 triphosphate + oxidized [electron-transfer flavoprotein] + 3 H(+)</text>
        <dbReference type="Rhea" id="RHEA:28671"/>
        <dbReference type="Rhea" id="RHEA-COMP:10685"/>
        <dbReference type="Rhea" id="RHEA-COMP:10686"/>
        <dbReference type="ChEBI" id="CHEBI:15378"/>
        <dbReference type="ChEBI" id="CHEBI:16304"/>
        <dbReference type="ChEBI" id="CHEBI:18036"/>
        <dbReference type="ChEBI" id="CHEBI:18408"/>
        <dbReference type="ChEBI" id="CHEBI:30616"/>
        <dbReference type="ChEBI" id="CHEBI:57692"/>
        <dbReference type="ChEBI" id="CHEBI:58307"/>
        <dbReference type="EC" id="2.5.1.17"/>
    </reaction>
</comment>
<evidence type="ECO:0000256" key="2">
    <source>
        <dbReference type="ARBA" id="ARBA00022741"/>
    </source>
</evidence>